<protein>
    <submittedName>
        <fullName evidence="1">SIR2 family protein</fullName>
    </submittedName>
</protein>
<gene>
    <name evidence="1" type="ORF">GV832_15025</name>
</gene>
<dbReference type="InterPro" id="IPR029035">
    <property type="entry name" value="DHS-like_NAD/FAD-binding_dom"/>
</dbReference>
<dbReference type="AlphaFoldDB" id="A0AAE4YEX9"/>
<sequence>MKTFWDEQPAGQANLLRLLTRESKWLAWEDQEPNPDDGPTARRRTGCKDLVDEVLQAALHSTNVIVLLGSGASFCAKNDGSASAPGMGDLWDTVQSAIDTAKSEIGMTFEEVVRAVTGRAAADLKKNIEGLLSLCKIQLELLSVRASAEGATSDAKMRNTLIRFLTQAEQTILDRVDFVTEKTAVQAHMSLLQKFARRSGEKPRVRLFTTNYDLCIEQAALRQNIVLIDGFSHSARQRFNRDNFQHDIVRRTAISTKAEYVDGVFHLYKLHGSIDWRRQPDNVVIRSTENTSTLRPVLIYPRSSKYQESFESPYLDMFSALQSCLREPDTTLIIAGYGFADDHISSPIWSALESNLSLRLVLCDPALLDPKKLDSASLAGDSHLIDADIEGQRDYQKRIMKLVQQGDARISVLNGRFEDLADAVPVISGESDRQRLQNRLERIRAEGTA</sequence>
<dbReference type="SUPFAM" id="SSF52467">
    <property type="entry name" value="DHS-like NAD/FAD-binding domain"/>
    <property type="match status" value="1"/>
</dbReference>
<evidence type="ECO:0000313" key="2">
    <source>
        <dbReference type="Proteomes" id="UP001193501"/>
    </source>
</evidence>
<comment type="caution">
    <text evidence="1">The sequence shown here is derived from an EMBL/GenBank/DDBJ whole genome shotgun (WGS) entry which is preliminary data.</text>
</comment>
<keyword evidence="2" id="KW-1185">Reference proteome</keyword>
<name>A0AAE4YEX9_9RHOB</name>
<dbReference type="RefSeq" id="WP_168775713.1">
    <property type="nucleotide sequence ID" value="NZ_JAABNR010000014.1"/>
</dbReference>
<accession>A0AAE4YEX9</accession>
<organism evidence="1 2">
    <name type="scientific">Stagnihabitans tardus</name>
    <dbReference type="NCBI Taxonomy" id="2699202"/>
    <lineage>
        <taxon>Bacteria</taxon>
        <taxon>Pseudomonadati</taxon>
        <taxon>Pseudomonadota</taxon>
        <taxon>Alphaproteobacteria</taxon>
        <taxon>Rhodobacterales</taxon>
        <taxon>Paracoccaceae</taxon>
        <taxon>Stagnihabitans</taxon>
    </lineage>
</organism>
<evidence type="ECO:0000313" key="1">
    <source>
        <dbReference type="EMBL" id="NBZ88904.1"/>
    </source>
</evidence>
<dbReference type="Proteomes" id="UP001193501">
    <property type="component" value="Unassembled WGS sequence"/>
</dbReference>
<reference evidence="1" key="1">
    <citation type="submission" date="2020-01" db="EMBL/GenBank/DDBJ databases">
        <authorList>
            <person name="Chen W.-M."/>
        </authorList>
    </citation>
    <scope>NUCLEOTIDE SEQUENCE</scope>
    <source>
        <strain evidence="1">CYK-10</strain>
    </source>
</reference>
<dbReference type="Pfam" id="PF13289">
    <property type="entry name" value="SIR2_2"/>
    <property type="match status" value="1"/>
</dbReference>
<dbReference type="EMBL" id="JAABNR010000014">
    <property type="protein sequence ID" value="NBZ88904.1"/>
    <property type="molecule type" value="Genomic_DNA"/>
</dbReference>
<proteinExistence type="predicted"/>